<sequence length="161" mass="17062">MFQKLEKTTLSIAALLVTIPGALVFPAVAQTPAPSLADGIMCAARGKTADGARIYAYTSVIDGASLKKKPVSVTLVSPVSDVVDGQVLVIDKKRQTIIIDDFEAATSPEMQPVGRAMTVYQGKNTFSGKTQAGTPVSFTLDNNLRTFKLTHGNESYTGVCH</sequence>
<feature type="chain" id="PRO_5043611841" evidence="1">
    <location>
        <begin position="30"/>
        <end position="161"/>
    </location>
</feature>
<proteinExistence type="predicted"/>
<evidence type="ECO:0000313" key="3">
    <source>
        <dbReference type="Proteomes" id="UP001328733"/>
    </source>
</evidence>
<protein>
    <submittedName>
        <fullName evidence="2">Uncharacterized protein</fullName>
    </submittedName>
</protein>
<comment type="caution">
    <text evidence="2">The sequence shown here is derived from an EMBL/GenBank/DDBJ whole genome shotgun (WGS) entry which is preliminary data.</text>
</comment>
<dbReference type="AlphaFoldDB" id="A0AAW9QW68"/>
<name>A0AAW9QW68_9CHRO</name>
<keyword evidence="3" id="KW-1185">Reference proteome</keyword>
<gene>
    <name evidence="2" type="ORF">V0288_14245</name>
</gene>
<organism evidence="2 3">
    <name type="scientific">Pannus brasiliensis CCIBt3594</name>
    <dbReference type="NCBI Taxonomy" id="1427578"/>
    <lineage>
        <taxon>Bacteria</taxon>
        <taxon>Bacillati</taxon>
        <taxon>Cyanobacteriota</taxon>
        <taxon>Cyanophyceae</taxon>
        <taxon>Oscillatoriophycideae</taxon>
        <taxon>Chroococcales</taxon>
        <taxon>Microcystaceae</taxon>
        <taxon>Pannus</taxon>
    </lineage>
</organism>
<dbReference type="RefSeq" id="WP_332865767.1">
    <property type="nucleotide sequence ID" value="NZ_JBAFSM010000026.1"/>
</dbReference>
<accession>A0AAW9QW68</accession>
<evidence type="ECO:0000313" key="2">
    <source>
        <dbReference type="EMBL" id="MEG3438286.1"/>
    </source>
</evidence>
<feature type="signal peptide" evidence="1">
    <location>
        <begin position="1"/>
        <end position="29"/>
    </location>
</feature>
<keyword evidence="1" id="KW-0732">Signal</keyword>
<dbReference type="EMBL" id="JBAFSM010000026">
    <property type="protein sequence ID" value="MEG3438286.1"/>
    <property type="molecule type" value="Genomic_DNA"/>
</dbReference>
<dbReference type="Proteomes" id="UP001328733">
    <property type="component" value="Unassembled WGS sequence"/>
</dbReference>
<evidence type="ECO:0000256" key="1">
    <source>
        <dbReference type="SAM" id="SignalP"/>
    </source>
</evidence>
<reference evidence="2 3" key="1">
    <citation type="submission" date="2024-01" db="EMBL/GenBank/DDBJ databases">
        <title>Genomic insights into the taxonomy and metabolism of the cyanobacterium Pannus brasiliensis CCIBt3594.</title>
        <authorList>
            <person name="Machado M."/>
            <person name="Botero N.B."/>
            <person name="Andreote A.P.D."/>
            <person name="Feitosa A.M.T."/>
            <person name="Popin R."/>
            <person name="Sivonen K."/>
            <person name="Fiore M.F."/>
        </authorList>
    </citation>
    <scope>NUCLEOTIDE SEQUENCE [LARGE SCALE GENOMIC DNA]</scope>
    <source>
        <strain evidence="2 3">CCIBt3594</strain>
    </source>
</reference>